<feature type="transmembrane region" description="Helical" evidence="1">
    <location>
        <begin position="228"/>
        <end position="249"/>
    </location>
</feature>
<evidence type="ECO:0000259" key="2">
    <source>
        <dbReference type="PROSITE" id="PS50835"/>
    </source>
</evidence>
<reference evidence="3" key="2">
    <citation type="submission" date="2025-08" db="UniProtKB">
        <authorList>
            <consortium name="Ensembl"/>
        </authorList>
    </citation>
    <scope>IDENTIFICATION</scope>
</reference>
<dbReference type="Pfam" id="PF13895">
    <property type="entry name" value="Ig_2"/>
    <property type="match status" value="1"/>
</dbReference>
<evidence type="ECO:0000313" key="4">
    <source>
        <dbReference type="Proteomes" id="UP000265040"/>
    </source>
</evidence>
<sequence length="286" mass="31522">PEDTQTHTTFRIENGPFKATAFCDPLLIHVKDSPPSPTIKISGDLKEKESVTISCSAFTPCPHSPPKLTWSLQQDPHNNIEENPDGTFTTQIQETITLSDKHDGYNISCSATYPVNEGRDVRTAETQETLSVSYAPKDTSASISPSGLVSAGSWVNLTCSSRAKPPVSSFTWFKISTDGDKTVSEGDFYRLNVTDGGVYHCVATNELGNQRSPKIYLNIKGELVGVQVIVKTLGVVILVSTLIIFECWLRTFNKPVNGLVWTRLNVDRNIIFHHQVKSHKEGNKST</sequence>
<dbReference type="PANTHER" id="PTHR46484">
    <property type="entry name" value="SI:CH211-171H4.5-RELATED"/>
    <property type="match status" value="1"/>
</dbReference>
<keyword evidence="1" id="KW-1133">Transmembrane helix</keyword>
<dbReference type="InterPro" id="IPR013783">
    <property type="entry name" value="Ig-like_fold"/>
</dbReference>
<name>A0AAQ6IJM4_ANATE</name>
<dbReference type="Ensembl" id="ENSATET00000076989.1">
    <property type="protein sequence ID" value="ENSATEP00000075494.1"/>
    <property type="gene ID" value="ENSATEG00000033570.1"/>
</dbReference>
<keyword evidence="1" id="KW-0812">Transmembrane</keyword>
<keyword evidence="1" id="KW-0472">Membrane</keyword>
<keyword evidence="4" id="KW-1185">Reference proteome</keyword>
<dbReference type="PANTHER" id="PTHR46484:SF8">
    <property type="entry name" value="B-CELL RECEPTOR CD22-LIKE-RELATED"/>
    <property type="match status" value="1"/>
</dbReference>
<dbReference type="Proteomes" id="UP000265040">
    <property type="component" value="Chromosome 2"/>
</dbReference>
<dbReference type="GeneTree" id="ENSGT01150000286924"/>
<dbReference type="AlphaFoldDB" id="A0AAQ6IJM4"/>
<dbReference type="PROSITE" id="PS50835">
    <property type="entry name" value="IG_LIKE"/>
    <property type="match status" value="2"/>
</dbReference>
<feature type="domain" description="Ig-like" evidence="2">
    <location>
        <begin position="37"/>
        <end position="131"/>
    </location>
</feature>
<reference evidence="3 4" key="1">
    <citation type="submission" date="2021-04" db="EMBL/GenBank/DDBJ databases">
        <authorList>
            <consortium name="Wellcome Sanger Institute Data Sharing"/>
        </authorList>
    </citation>
    <scope>NUCLEOTIDE SEQUENCE [LARGE SCALE GENOMIC DNA]</scope>
</reference>
<accession>A0AAQ6IJM4</accession>
<dbReference type="InterPro" id="IPR007110">
    <property type="entry name" value="Ig-like_dom"/>
</dbReference>
<evidence type="ECO:0000256" key="1">
    <source>
        <dbReference type="SAM" id="Phobius"/>
    </source>
</evidence>
<dbReference type="InterPro" id="IPR036179">
    <property type="entry name" value="Ig-like_dom_sf"/>
</dbReference>
<proteinExistence type="predicted"/>
<evidence type="ECO:0000313" key="3">
    <source>
        <dbReference type="Ensembl" id="ENSATEP00000075494.1"/>
    </source>
</evidence>
<dbReference type="InterPro" id="IPR003599">
    <property type="entry name" value="Ig_sub"/>
</dbReference>
<protein>
    <recommendedName>
        <fullName evidence="2">Ig-like domain-containing protein</fullName>
    </recommendedName>
</protein>
<dbReference type="SMART" id="SM00409">
    <property type="entry name" value="IG"/>
    <property type="match status" value="2"/>
</dbReference>
<dbReference type="Gene3D" id="2.60.40.10">
    <property type="entry name" value="Immunoglobulins"/>
    <property type="match status" value="2"/>
</dbReference>
<dbReference type="SUPFAM" id="SSF48726">
    <property type="entry name" value="Immunoglobulin"/>
    <property type="match status" value="2"/>
</dbReference>
<reference evidence="3" key="3">
    <citation type="submission" date="2025-09" db="UniProtKB">
        <authorList>
            <consortium name="Ensembl"/>
        </authorList>
    </citation>
    <scope>IDENTIFICATION</scope>
</reference>
<organism evidence="3 4">
    <name type="scientific">Anabas testudineus</name>
    <name type="common">Climbing perch</name>
    <name type="synonym">Anthias testudineus</name>
    <dbReference type="NCBI Taxonomy" id="64144"/>
    <lineage>
        <taxon>Eukaryota</taxon>
        <taxon>Metazoa</taxon>
        <taxon>Chordata</taxon>
        <taxon>Craniata</taxon>
        <taxon>Vertebrata</taxon>
        <taxon>Euteleostomi</taxon>
        <taxon>Actinopterygii</taxon>
        <taxon>Neopterygii</taxon>
        <taxon>Teleostei</taxon>
        <taxon>Neoteleostei</taxon>
        <taxon>Acanthomorphata</taxon>
        <taxon>Anabantaria</taxon>
        <taxon>Anabantiformes</taxon>
        <taxon>Anabantoidei</taxon>
        <taxon>Anabantidae</taxon>
        <taxon>Anabas</taxon>
    </lineage>
</organism>
<feature type="domain" description="Ig-like" evidence="2">
    <location>
        <begin position="136"/>
        <end position="216"/>
    </location>
</feature>